<evidence type="ECO:0000313" key="5">
    <source>
        <dbReference type="RefSeq" id="XP_028250010.1"/>
    </source>
</evidence>
<evidence type="ECO:0000313" key="4">
    <source>
        <dbReference type="Proteomes" id="UP000515145"/>
    </source>
</evidence>
<dbReference type="GO" id="GO:0005524">
    <property type="term" value="F:ATP binding"/>
    <property type="evidence" value="ECO:0007669"/>
    <property type="project" value="InterPro"/>
</dbReference>
<protein>
    <submittedName>
        <fullName evidence="5">TGF-beta receptor type-2-like</fullName>
    </submittedName>
</protein>
<keyword evidence="1" id="KW-0812">Transmembrane</keyword>
<dbReference type="OrthoDB" id="8741254at2759"/>
<feature type="transmembrane region" description="Helical" evidence="1">
    <location>
        <begin position="145"/>
        <end position="170"/>
    </location>
</feature>
<dbReference type="GeneID" id="114426663"/>
<dbReference type="GO" id="GO:0046872">
    <property type="term" value="F:metal ion binding"/>
    <property type="evidence" value="ECO:0007669"/>
    <property type="project" value="InterPro"/>
</dbReference>
<dbReference type="Proteomes" id="UP000515145">
    <property type="component" value="Chromosome 21"/>
</dbReference>
<evidence type="ECO:0000259" key="3">
    <source>
        <dbReference type="Pfam" id="PF08917"/>
    </source>
</evidence>
<accession>A0A6P7H4J0</accession>
<dbReference type="Pfam" id="PF08917">
    <property type="entry name" value="ecTbetaR2"/>
    <property type="match status" value="1"/>
</dbReference>
<keyword evidence="1" id="KW-0472">Membrane</keyword>
<proteinExistence type="predicted"/>
<name>A0A6P7H4J0_9TELE</name>
<reference evidence="5" key="1">
    <citation type="submission" date="2025-08" db="UniProtKB">
        <authorList>
            <consortium name="RefSeq"/>
        </authorList>
    </citation>
    <scope>IDENTIFICATION</scope>
</reference>
<dbReference type="SUPFAM" id="SSF57302">
    <property type="entry name" value="Snake toxin-like"/>
    <property type="match status" value="1"/>
</dbReference>
<keyword evidence="2" id="KW-0732">Signal</keyword>
<gene>
    <name evidence="5" type="primary">LOC114426663</name>
</gene>
<dbReference type="InterPro" id="IPR015013">
    <property type="entry name" value="Transforming_GF_b_rcpt_2_ecto"/>
</dbReference>
<keyword evidence="1" id="KW-1133">Transmembrane helix</keyword>
<sequence>MMGQCRTCWTGILILLPACLQSVMVSQSPPLCMVCDGSSPVCKAGVCRSNCDMVAICFSYEDICVAIWRETNNTVTVQTMCHNRTLPLEGVDPGLRLLNSVSTECHMVPQPTKEGAVMVCGCDSDECNDEFHLHKELSGLRGRDLILVVVISLSPVLVTIVTAVTLYFYYKRRGS</sequence>
<dbReference type="Gene3D" id="2.10.60.10">
    <property type="entry name" value="CD59"/>
    <property type="match status" value="1"/>
</dbReference>
<dbReference type="GO" id="GO:0005026">
    <property type="term" value="F:transforming growth factor beta receptor activity, type II"/>
    <property type="evidence" value="ECO:0007669"/>
    <property type="project" value="InterPro"/>
</dbReference>
<dbReference type="GO" id="GO:0016020">
    <property type="term" value="C:membrane"/>
    <property type="evidence" value="ECO:0007669"/>
    <property type="project" value="InterPro"/>
</dbReference>
<evidence type="ECO:0000256" key="2">
    <source>
        <dbReference type="SAM" id="SignalP"/>
    </source>
</evidence>
<feature type="chain" id="PRO_5028073424" evidence="2">
    <location>
        <begin position="26"/>
        <end position="175"/>
    </location>
</feature>
<dbReference type="AlphaFoldDB" id="A0A6P7H4J0"/>
<dbReference type="InterPro" id="IPR045860">
    <property type="entry name" value="Snake_toxin-like_sf"/>
</dbReference>
<dbReference type="RefSeq" id="XP_028250010.1">
    <property type="nucleotide sequence ID" value="XM_028394209.1"/>
</dbReference>
<feature type="domain" description="Transforming growth factor beta receptor 2 ectodomain" evidence="3">
    <location>
        <begin position="31"/>
        <end position="138"/>
    </location>
</feature>
<dbReference type="InParanoid" id="A0A6P7H4J0"/>
<organism evidence="4 5">
    <name type="scientific">Parambassis ranga</name>
    <name type="common">Indian glassy fish</name>
    <dbReference type="NCBI Taxonomy" id="210632"/>
    <lineage>
        <taxon>Eukaryota</taxon>
        <taxon>Metazoa</taxon>
        <taxon>Chordata</taxon>
        <taxon>Craniata</taxon>
        <taxon>Vertebrata</taxon>
        <taxon>Euteleostomi</taxon>
        <taxon>Actinopterygii</taxon>
        <taxon>Neopterygii</taxon>
        <taxon>Teleostei</taxon>
        <taxon>Neoteleostei</taxon>
        <taxon>Acanthomorphata</taxon>
        <taxon>Ovalentaria</taxon>
        <taxon>Ambassidae</taxon>
        <taxon>Parambassis</taxon>
    </lineage>
</organism>
<dbReference type="CDD" id="cd23538">
    <property type="entry name" value="TFP_LU_ECD_TGFR2"/>
    <property type="match status" value="1"/>
</dbReference>
<evidence type="ECO:0000256" key="1">
    <source>
        <dbReference type="SAM" id="Phobius"/>
    </source>
</evidence>
<feature type="signal peptide" evidence="2">
    <location>
        <begin position="1"/>
        <end position="25"/>
    </location>
</feature>
<keyword evidence="4" id="KW-1185">Reference proteome</keyword>